<dbReference type="EnsemblPlants" id="OBART02G17550.1">
    <property type="protein sequence ID" value="OBART02G17550.1"/>
    <property type="gene ID" value="OBART02G17550"/>
</dbReference>
<evidence type="ECO:0000256" key="4">
    <source>
        <dbReference type="ARBA" id="ARBA00022989"/>
    </source>
</evidence>
<dbReference type="GO" id="GO:0004497">
    <property type="term" value="F:monooxygenase activity"/>
    <property type="evidence" value="ECO:0007669"/>
    <property type="project" value="UniProtKB-KW"/>
</dbReference>
<evidence type="ECO:0000256" key="1">
    <source>
        <dbReference type="ARBA" id="ARBA00022617"/>
    </source>
</evidence>
<keyword evidence="3 7" id="KW-0479">Metal-binding</keyword>
<keyword evidence="1 7" id="KW-0349">Heme</keyword>
<evidence type="ECO:0008006" key="12">
    <source>
        <dbReference type="Google" id="ProtNLM"/>
    </source>
</evidence>
<keyword evidence="6 7" id="KW-0408">Iron</keyword>
<evidence type="ECO:0000313" key="11">
    <source>
        <dbReference type="Proteomes" id="UP000026960"/>
    </source>
</evidence>
<dbReference type="HOGENOM" id="CLU_001570_29_0_1"/>
<organism evidence="10">
    <name type="scientific">Oryza barthii</name>
    <dbReference type="NCBI Taxonomy" id="65489"/>
    <lineage>
        <taxon>Eukaryota</taxon>
        <taxon>Viridiplantae</taxon>
        <taxon>Streptophyta</taxon>
        <taxon>Embryophyta</taxon>
        <taxon>Tracheophyta</taxon>
        <taxon>Spermatophyta</taxon>
        <taxon>Magnoliopsida</taxon>
        <taxon>Liliopsida</taxon>
        <taxon>Poales</taxon>
        <taxon>Poaceae</taxon>
        <taxon>BOP clade</taxon>
        <taxon>Oryzoideae</taxon>
        <taxon>Oryzeae</taxon>
        <taxon>Oryzinae</taxon>
        <taxon>Oryza</taxon>
    </lineage>
</organism>
<dbReference type="PRINTS" id="PR00385">
    <property type="entry name" value="P450"/>
</dbReference>
<dbReference type="InterPro" id="IPR050651">
    <property type="entry name" value="Plant_Cytochrome_P450_Monoox"/>
</dbReference>
<dbReference type="GO" id="GO:0005506">
    <property type="term" value="F:iron ion binding"/>
    <property type="evidence" value="ECO:0007669"/>
    <property type="project" value="InterPro"/>
</dbReference>
<keyword evidence="8" id="KW-0503">Monooxygenase</keyword>
<reference evidence="10" key="2">
    <citation type="submission" date="2015-03" db="UniProtKB">
        <authorList>
            <consortium name="EnsemblPlants"/>
        </authorList>
    </citation>
    <scope>IDENTIFICATION</scope>
</reference>
<proteinExistence type="inferred from homology"/>
<protein>
    <recommendedName>
        <fullName evidence="12">Cytochrome P450</fullName>
    </recommendedName>
</protein>
<keyword evidence="4 9" id="KW-1133">Transmembrane helix</keyword>
<evidence type="ECO:0000256" key="2">
    <source>
        <dbReference type="ARBA" id="ARBA00022692"/>
    </source>
</evidence>
<dbReference type="SUPFAM" id="SSF48264">
    <property type="entry name" value="Cytochrome P450"/>
    <property type="match status" value="1"/>
</dbReference>
<dbReference type="PaxDb" id="65489-OBART02G17550.1"/>
<dbReference type="Proteomes" id="UP000026960">
    <property type="component" value="Chromosome 2"/>
</dbReference>
<dbReference type="GO" id="GO:0016705">
    <property type="term" value="F:oxidoreductase activity, acting on paired donors, with incorporation or reduction of molecular oxygen"/>
    <property type="evidence" value="ECO:0007669"/>
    <property type="project" value="InterPro"/>
</dbReference>
<dbReference type="InterPro" id="IPR002401">
    <property type="entry name" value="Cyt_P450_E_grp-I"/>
</dbReference>
<evidence type="ECO:0000256" key="5">
    <source>
        <dbReference type="ARBA" id="ARBA00023002"/>
    </source>
</evidence>
<dbReference type="eggNOG" id="KOG0156">
    <property type="taxonomic scope" value="Eukaryota"/>
</dbReference>
<keyword evidence="2 9" id="KW-0812">Transmembrane</keyword>
<keyword evidence="11" id="KW-1185">Reference proteome</keyword>
<dbReference type="GO" id="GO:0020037">
    <property type="term" value="F:heme binding"/>
    <property type="evidence" value="ECO:0007669"/>
    <property type="project" value="InterPro"/>
</dbReference>
<dbReference type="InterPro" id="IPR017972">
    <property type="entry name" value="Cyt_P450_CS"/>
</dbReference>
<dbReference type="PANTHER" id="PTHR47947">
    <property type="entry name" value="CYTOCHROME P450 82C3-RELATED"/>
    <property type="match status" value="1"/>
</dbReference>
<keyword evidence="5 8" id="KW-0560">Oxidoreductase</keyword>
<dbReference type="AlphaFoldDB" id="A0A0D3F5G2"/>
<dbReference type="InterPro" id="IPR036396">
    <property type="entry name" value="Cyt_P450_sf"/>
</dbReference>
<feature type="transmembrane region" description="Helical" evidence="9">
    <location>
        <begin position="6"/>
        <end position="24"/>
    </location>
</feature>
<dbReference type="FunFam" id="1.10.630.10:FF:000257">
    <property type="entry name" value="Os02g0503850 protein"/>
    <property type="match status" value="1"/>
</dbReference>
<evidence type="ECO:0000256" key="8">
    <source>
        <dbReference type="RuleBase" id="RU000461"/>
    </source>
</evidence>
<evidence type="ECO:0000256" key="7">
    <source>
        <dbReference type="PIRSR" id="PIRSR602401-1"/>
    </source>
</evidence>
<evidence type="ECO:0000256" key="6">
    <source>
        <dbReference type="ARBA" id="ARBA00023004"/>
    </source>
</evidence>
<comment type="cofactor">
    <cofactor evidence="7">
        <name>heme</name>
        <dbReference type="ChEBI" id="CHEBI:30413"/>
    </cofactor>
</comment>
<evidence type="ECO:0000313" key="10">
    <source>
        <dbReference type="EnsemblPlants" id="OBART02G17550.1"/>
    </source>
</evidence>
<dbReference type="Gramene" id="OBART02G17550.1">
    <property type="protein sequence ID" value="OBART02G17550.1"/>
    <property type="gene ID" value="OBART02G17550"/>
</dbReference>
<keyword evidence="9" id="KW-0472">Membrane</keyword>
<dbReference type="PROSITE" id="PS00086">
    <property type="entry name" value="CYTOCHROME_P450"/>
    <property type="match status" value="1"/>
</dbReference>
<comment type="similarity">
    <text evidence="8">Belongs to the cytochrome P450 family.</text>
</comment>
<accession>A0A0D3F5G2</accession>
<reference evidence="10" key="1">
    <citation type="journal article" date="2009" name="Rice">
        <title>De Novo Next Generation Sequencing of Plant Genomes.</title>
        <authorList>
            <person name="Rounsley S."/>
            <person name="Marri P.R."/>
            <person name="Yu Y."/>
            <person name="He R."/>
            <person name="Sisneros N."/>
            <person name="Goicoechea J.L."/>
            <person name="Lee S.J."/>
            <person name="Angelova A."/>
            <person name="Kudrna D."/>
            <person name="Luo M."/>
            <person name="Affourtit J."/>
            <person name="Desany B."/>
            <person name="Knight J."/>
            <person name="Niazi F."/>
            <person name="Egholm M."/>
            <person name="Wing R.A."/>
        </authorList>
    </citation>
    <scope>NUCLEOTIDE SEQUENCE [LARGE SCALE GENOMIC DNA]</scope>
    <source>
        <strain evidence="10">cv. IRGC 105608</strain>
    </source>
</reference>
<evidence type="ECO:0000256" key="9">
    <source>
        <dbReference type="SAM" id="Phobius"/>
    </source>
</evidence>
<evidence type="ECO:0000256" key="3">
    <source>
        <dbReference type="ARBA" id="ARBA00022723"/>
    </source>
</evidence>
<name>A0A0D3F5G2_9ORYZ</name>
<dbReference type="PANTHER" id="PTHR47947:SF42">
    <property type="entry name" value="OS02G0503700 PROTEIN"/>
    <property type="match status" value="1"/>
</dbReference>
<dbReference type="PRINTS" id="PR00463">
    <property type="entry name" value="EP450I"/>
</dbReference>
<dbReference type="STRING" id="65489.A0A0D3F5G2"/>
<feature type="binding site" description="axial binding residue" evidence="7">
    <location>
        <position position="154"/>
    </location>
    <ligand>
        <name>heme</name>
        <dbReference type="ChEBI" id="CHEBI:30413"/>
    </ligand>
    <ligandPart>
        <name>Fe</name>
        <dbReference type="ChEBI" id="CHEBI:18248"/>
    </ligandPart>
</feature>
<dbReference type="Pfam" id="PF00067">
    <property type="entry name" value="p450"/>
    <property type="match status" value="1"/>
</dbReference>
<sequence>MAVDAMFGSVAVALLAVVVAAAALRRWRRRRRRGGGRPLPGPVALPIDACVGQPAARLLEAADLPKLHYLRCVVMETLRLYPPVPLLAPHESSADCVVAGFHVPQGTMLLVNTFAIHRDPQVWDEPEAFIPDRFADGKNEEKMVIPFGMGRRRCPGENLGMQMVGLALGTLIQCFDWERVGEELVDMRECSGLTMPKELPLEALYQPRASMVDLLTKI</sequence>
<dbReference type="InterPro" id="IPR001128">
    <property type="entry name" value="Cyt_P450"/>
</dbReference>
<dbReference type="Gene3D" id="1.10.630.10">
    <property type="entry name" value="Cytochrome P450"/>
    <property type="match status" value="1"/>
</dbReference>